<gene>
    <name evidence="13" type="ORF">WJX75_004733</name>
</gene>
<evidence type="ECO:0000256" key="2">
    <source>
        <dbReference type="ARBA" id="ARBA00007806"/>
    </source>
</evidence>
<dbReference type="PANTHER" id="PTHR22762:SF133">
    <property type="entry name" value="P-TYPE DOMAIN-CONTAINING PROTEIN"/>
    <property type="match status" value="1"/>
</dbReference>
<evidence type="ECO:0000256" key="6">
    <source>
        <dbReference type="ARBA" id="ARBA00023180"/>
    </source>
</evidence>
<dbReference type="Proteomes" id="UP001491310">
    <property type="component" value="Unassembled WGS sequence"/>
</dbReference>
<dbReference type="CDD" id="cd06602">
    <property type="entry name" value="GH31_MGAM_SI_GAA"/>
    <property type="match status" value="1"/>
</dbReference>
<protein>
    <recommendedName>
        <fullName evidence="8">Maltase</fullName>
    </recommendedName>
</protein>
<evidence type="ECO:0000256" key="8">
    <source>
        <dbReference type="ARBA" id="ARBA00041343"/>
    </source>
</evidence>
<dbReference type="InterPro" id="IPR048395">
    <property type="entry name" value="Glyco_hydro_31_C"/>
</dbReference>
<dbReference type="InterPro" id="IPR025887">
    <property type="entry name" value="Glyco_hydro_31_N_dom"/>
</dbReference>
<dbReference type="PROSITE" id="PS51448">
    <property type="entry name" value="P_TREFOIL_2"/>
    <property type="match status" value="1"/>
</dbReference>
<dbReference type="Pfam" id="PF00088">
    <property type="entry name" value="Trefoil"/>
    <property type="match status" value="1"/>
</dbReference>
<dbReference type="PROSITE" id="PS00129">
    <property type="entry name" value="GLYCOSYL_HYDROL_F31_1"/>
    <property type="match status" value="1"/>
</dbReference>
<evidence type="ECO:0000256" key="1">
    <source>
        <dbReference type="ARBA" id="ARBA00004370"/>
    </source>
</evidence>
<evidence type="ECO:0000313" key="14">
    <source>
        <dbReference type="Proteomes" id="UP001491310"/>
    </source>
</evidence>
<reference evidence="13 14" key="1">
    <citation type="journal article" date="2024" name="Nat. Commun.">
        <title>Phylogenomics reveals the evolutionary origins of lichenization in chlorophyte algae.</title>
        <authorList>
            <person name="Puginier C."/>
            <person name="Libourel C."/>
            <person name="Otte J."/>
            <person name="Skaloud P."/>
            <person name="Haon M."/>
            <person name="Grisel S."/>
            <person name="Petersen M."/>
            <person name="Berrin J.G."/>
            <person name="Delaux P.M."/>
            <person name="Dal Grande F."/>
            <person name="Keller J."/>
        </authorList>
    </citation>
    <scope>NUCLEOTIDE SEQUENCE [LARGE SCALE GENOMIC DNA]</scope>
    <source>
        <strain evidence="13 14">SAG 216-7</strain>
    </source>
</reference>
<dbReference type="Pfam" id="PF21365">
    <property type="entry name" value="Glyco_hydro_31_3rd"/>
    <property type="match status" value="1"/>
</dbReference>
<organism evidence="13 14">
    <name type="scientific">Coccomyxa subellipsoidea</name>
    <dbReference type="NCBI Taxonomy" id="248742"/>
    <lineage>
        <taxon>Eukaryota</taxon>
        <taxon>Viridiplantae</taxon>
        <taxon>Chlorophyta</taxon>
        <taxon>core chlorophytes</taxon>
        <taxon>Trebouxiophyceae</taxon>
        <taxon>Trebouxiophyceae incertae sedis</taxon>
        <taxon>Coccomyxaceae</taxon>
        <taxon>Coccomyxa</taxon>
    </lineage>
</organism>
<dbReference type="SUPFAM" id="SSF57492">
    <property type="entry name" value="Trefoil"/>
    <property type="match status" value="1"/>
</dbReference>
<feature type="disulfide bond" evidence="9">
    <location>
        <begin position="58"/>
        <end position="73"/>
    </location>
</feature>
<dbReference type="InterPro" id="IPR000322">
    <property type="entry name" value="Glyco_hydro_31_TIM"/>
</dbReference>
<keyword evidence="3 10" id="KW-0378">Hydrolase</keyword>
<dbReference type="Gene3D" id="2.60.40.1180">
    <property type="entry name" value="Golgi alpha-mannosidase II"/>
    <property type="match status" value="2"/>
</dbReference>
<keyword evidence="5 9" id="KW-1015">Disulfide bond</keyword>
<feature type="signal peptide" evidence="11">
    <location>
        <begin position="1"/>
        <end position="34"/>
    </location>
</feature>
<dbReference type="SUPFAM" id="SSF51445">
    <property type="entry name" value="(Trans)glycosidases"/>
    <property type="match status" value="1"/>
</dbReference>
<dbReference type="Pfam" id="PF13802">
    <property type="entry name" value="Gal_mutarotas_2"/>
    <property type="match status" value="1"/>
</dbReference>
<dbReference type="Gene3D" id="2.60.40.1760">
    <property type="entry name" value="glycosyl hydrolase (family 31)"/>
    <property type="match status" value="1"/>
</dbReference>
<dbReference type="Gene3D" id="4.10.110.10">
    <property type="entry name" value="Spasmolytic Protein, domain 1"/>
    <property type="match status" value="1"/>
</dbReference>
<sequence length="893" mass="97535">MASASKRQQRPFCSPSATLCTLAIVASFGALVRCQSGGFGSPPPAAGQCDAAGPRQECGWNGIEDWKCASKGCCYDAKTPTQVGTANVKVTTPVCFKPNGGASNYDLNGGFTAAANGNGLQGTLKQSGSGTQPELGPDITTLSILVENVTPDILHAKIGAPGRWEIPKSIFLAPNVTASNGPASYQFNYSVSPFTFAVARSDSNGQALFNTVGTRLVFKDQYMEISTSVPETAALYGLGERTSSTGLELRRDGIPLALWNRDHQAALPDQNVYGSHPILMDVREDGTAHGVLLLNSNAMDVVLTQSRVQWRVTGGVLDFYFLMGPTPNAILDQLTTIIGRPVMPPYWSLGLMNSKYGYGSAEFYQQILNGYGNASIPLETFVSDSQYMNHDEDFTLGDKFPLSDMKDFLNRIRAQGQRWVPILDPPIHIRKGYEPYDSGIKEDVFMKDISGKPYVGQLWPGAVHWPDFKNPNTTTWWTRMIKGVYDDLPLDGLWIDMNEPSNYCTGDVCWNDDTVPPRNDFVCMIGCVSGRDQSLRNKRQFILTRSTFLGSGAYAAHWTGDTNSKWEDMRWSIPTILNNGIAGISFSGADICGFMMKATDELCSRWAAVGAFYPYARNHHSDGWQEFFRWEGTSIVARKVLATRYRLLPYLYTAFFDSHTYGCPVARPLFFTFPADNTTRNIAEQWMMGDALLVSPILYEKTTTVRAYFPKGTWYDFYSGRVLDATNGGKWDYVTAEMTDNVPLHVLGGNIIPMALGSEFMLTQAVRNASHALVVAFPKANSTYAGDRCGGRCGGAPQAGVQNACGHMYLDQGEELNMTRSLNNYLNLASQLVQQASGSYKGFLSATFAGTPGGSSGATCGKDTWTWPTIDTVIVMGVGPVDGDSIVIQVGCP</sequence>
<dbReference type="InterPro" id="IPR044913">
    <property type="entry name" value="P_trefoil_dom_sf"/>
</dbReference>
<evidence type="ECO:0000256" key="4">
    <source>
        <dbReference type="ARBA" id="ARBA00023136"/>
    </source>
</evidence>
<dbReference type="PANTHER" id="PTHR22762">
    <property type="entry name" value="ALPHA-GLUCOSIDASE"/>
    <property type="match status" value="1"/>
</dbReference>
<dbReference type="SUPFAM" id="SSF74650">
    <property type="entry name" value="Galactose mutarotase-like"/>
    <property type="match status" value="1"/>
</dbReference>
<dbReference type="CDD" id="cd14752">
    <property type="entry name" value="GH31_N"/>
    <property type="match status" value="1"/>
</dbReference>
<keyword evidence="11" id="KW-0732">Signal</keyword>
<name>A0ABR2Z3M6_9CHLO</name>
<keyword evidence="14" id="KW-1185">Reference proteome</keyword>
<dbReference type="CDD" id="cd00111">
    <property type="entry name" value="Trefoil"/>
    <property type="match status" value="1"/>
</dbReference>
<keyword evidence="4" id="KW-0472">Membrane</keyword>
<keyword evidence="6" id="KW-0325">Glycoprotein</keyword>
<dbReference type="InterPro" id="IPR013780">
    <property type="entry name" value="Glyco_hydro_b"/>
</dbReference>
<evidence type="ECO:0000256" key="11">
    <source>
        <dbReference type="SAM" id="SignalP"/>
    </source>
</evidence>
<dbReference type="InterPro" id="IPR011013">
    <property type="entry name" value="Gal_mutarotase_sf_dom"/>
</dbReference>
<evidence type="ECO:0000259" key="12">
    <source>
        <dbReference type="PROSITE" id="PS51448"/>
    </source>
</evidence>
<evidence type="ECO:0000256" key="9">
    <source>
        <dbReference type="PROSITE-ProRule" id="PRU00779"/>
    </source>
</evidence>
<evidence type="ECO:0000313" key="13">
    <source>
        <dbReference type="EMBL" id="KAK9918524.1"/>
    </source>
</evidence>
<evidence type="ECO:0000256" key="10">
    <source>
        <dbReference type="RuleBase" id="RU361185"/>
    </source>
</evidence>
<evidence type="ECO:0000256" key="5">
    <source>
        <dbReference type="ARBA" id="ARBA00023157"/>
    </source>
</evidence>
<dbReference type="SUPFAM" id="SSF51011">
    <property type="entry name" value="Glycosyl hydrolase domain"/>
    <property type="match status" value="1"/>
</dbReference>
<dbReference type="InterPro" id="IPR000519">
    <property type="entry name" value="P_trefoil_dom"/>
</dbReference>
<comment type="similarity">
    <text evidence="2 10">Belongs to the glycosyl hydrolase 31 family.</text>
</comment>
<dbReference type="InterPro" id="IPR017853">
    <property type="entry name" value="GH"/>
</dbReference>
<proteinExistence type="inferred from homology"/>
<dbReference type="InterPro" id="IPR030458">
    <property type="entry name" value="Glyco_hydro_31_AS"/>
</dbReference>
<comment type="caution">
    <text evidence="9">Lacks conserved residue(s) required for the propagation of feature annotation.</text>
</comment>
<evidence type="ECO:0000256" key="3">
    <source>
        <dbReference type="ARBA" id="ARBA00022801"/>
    </source>
</evidence>
<keyword evidence="7 10" id="KW-0326">Glycosidase</keyword>
<dbReference type="Gene3D" id="3.20.20.80">
    <property type="entry name" value="Glycosidases"/>
    <property type="match status" value="2"/>
</dbReference>
<comment type="subcellular location">
    <subcellularLocation>
        <location evidence="1">Membrane</location>
    </subcellularLocation>
</comment>
<dbReference type="Pfam" id="PF01055">
    <property type="entry name" value="Glyco_hydro_31_2nd"/>
    <property type="match status" value="1"/>
</dbReference>
<evidence type="ECO:0000256" key="7">
    <source>
        <dbReference type="ARBA" id="ARBA00023295"/>
    </source>
</evidence>
<dbReference type="EMBL" id="JALJOT010000001">
    <property type="protein sequence ID" value="KAK9918524.1"/>
    <property type="molecule type" value="Genomic_DNA"/>
</dbReference>
<comment type="caution">
    <text evidence="13">The sequence shown here is derived from an EMBL/GenBank/DDBJ whole genome shotgun (WGS) entry which is preliminary data.</text>
</comment>
<feature type="domain" description="P-type" evidence="12">
    <location>
        <begin position="47"/>
        <end position="99"/>
    </location>
</feature>
<feature type="chain" id="PRO_5047483021" description="Maltase" evidence="11">
    <location>
        <begin position="35"/>
        <end position="893"/>
    </location>
</feature>
<accession>A0ABR2Z3M6</accession>